<dbReference type="PANTHER" id="PTHR34041">
    <property type="entry name" value="PHOTOSYSTEM II REPAIR PROTEIN PSB27-H1, CHLOROPLASTIC"/>
    <property type="match status" value="1"/>
</dbReference>
<dbReference type="InterPro" id="IPR025585">
    <property type="entry name" value="PSII_Psb27"/>
</dbReference>
<sequence>MRLPAAAAAAAGALPSFAVDDMSAVPEPEPYKFPTDWGITSDYYTDAQKVVAHMRLATSLDKGAPDMEKIALNTKKEMIDFVAFYRRFTNVSGKQSFSTLYTAINVLAGHYTSYGPKFPVPEKRRKRLYQEYAEIEKNIKKRR</sequence>
<reference evidence="1 2" key="1">
    <citation type="submission" date="2024-03" db="EMBL/GenBank/DDBJ databases">
        <title>Aureococcus anophagefferens CCMP1851 and Kratosvirus quantuckense: Draft genome of a second virus-susceptible host strain in the model system.</title>
        <authorList>
            <person name="Chase E."/>
            <person name="Truchon A.R."/>
            <person name="Schepens W."/>
            <person name="Wilhelm S.W."/>
        </authorList>
    </citation>
    <scope>NUCLEOTIDE SEQUENCE [LARGE SCALE GENOMIC DNA]</scope>
    <source>
        <strain evidence="1 2">CCMP1851</strain>
    </source>
</reference>
<organism evidence="1 2">
    <name type="scientific">Aureococcus anophagefferens</name>
    <name type="common">Harmful bloom alga</name>
    <dbReference type="NCBI Taxonomy" id="44056"/>
    <lineage>
        <taxon>Eukaryota</taxon>
        <taxon>Sar</taxon>
        <taxon>Stramenopiles</taxon>
        <taxon>Ochrophyta</taxon>
        <taxon>Pelagophyceae</taxon>
        <taxon>Pelagomonadales</taxon>
        <taxon>Pelagomonadaceae</taxon>
        <taxon>Aureococcus</taxon>
    </lineage>
</organism>
<dbReference type="PANTHER" id="PTHR34041:SF1">
    <property type="entry name" value="PHOTOSYSTEM II REPAIR PROTEIN PSB27-H1, CHLOROPLASTIC"/>
    <property type="match status" value="1"/>
</dbReference>
<dbReference type="HAMAP" id="MF_01481">
    <property type="entry name" value="PSII_Psb27"/>
    <property type="match status" value="1"/>
</dbReference>
<evidence type="ECO:0000313" key="2">
    <source>
        <dbReference type="Proteomes" id="UP001363151"/>
    </source>
</evidence>
<protein>
    <submittedName>
        <fullName evidence="1">Photosystem II Pbs27</fullName>
    </submittedName>
</protein>
<dbReference type="Gene3D" id="1.20.58.810">
    <property type="entry name" value="Photosystem II Pbs27"/>
    <property type="match status" value="1"/>
</dbReference>
<dbReference type="Proteomes" id="UP001363151">
    <property type="component" value="Unassembled WGS sequence"/>
</dbReference>
<accession>A0ABR1GA45</accession>
<dbReference type="Pfam" id="PF13326">
    <property type="entry name" value="PSII_Pbs27"/>
    <property type="match status" value="1"/>
</dbReference>
<evidence type="ECO:0000313" key="1">
    <source>
        <dbReference type="EMBL" id="KAK7250006.1"/>
    </source>
</evidence>
<keyword evidence="2" id="KW-1185">Reference proteome</keyword>
<name>A0ABR1GA45_AURAN</name>
<comment type="caution">
    <text evidence="1">The sequence shown here is derived from an EMBL/GenBank/DDBJ whole genome shotgun (WGS) entry which is preliminary data.</text>
</comment>
<dbReference type="EMBL" id="JBBJCI010000039">
    <property type="protein sequence ID" value="KAK7250006.1"/>
    <property type="molecule type" value="Genomic_DNA"/>
</dbReference>
<dbReference type="InterPro" id="IPR038450">
    <property type="entry name" value="PSII_Psb27_sf"/>
</dbReference>
<proteinExistence type="inferred from homology"/>
<gene>
    <name evidence="1" type="ORF">SO694_00005618</name>
</gene>